<dbReference type="EMBL" id="LATL02000069">
    <property type="protein sequence ID" value="KKD38737.1"/>
    <property type="molecule type" value="Genomic_DNA"/>
</dbReference>
<dbReference type="PATRIC" id="fig|1637645.4.peg.1349"/>
<name>A0A0F5YJC0_9CYAN</name>
<dbReference type="OrthoDB" id="426849at2"/>
<dbReference type="InterPro" id="IPR007393">
    <property type="entry name" value="YlxR_dom"/>
</dbReference>
<dbReference type="InterPro" id="IPR037465">
    <property type="entry name" value="YlxR"/>
</dbReference>
<comment type="caution">
    <text evidence="2">The sequence shown here is derived from an EMBL/GenBank/DDBJ whole genome shotgun (WGS) entry which is preliminary data.</text>
</comment>
<dbReference type="AlphaFoldDB" id="A0A0F5YJC0"/>
<evidence type="ECO:0000259" key="1">
    <source>
        <dbReference type="Pfam" id="PF04296"/>
    </source>
</evidence>
<dbReference type="Gene3D" id="3.30.1230.10">
    <property type="entry name" value="YlxR-like"/>
    <property type="match status" value="1"/>
</dbReference>
<feature type="domain" description="YlxR" evidence="1">
    <location>
        <begin position="6"/>
        <end position="77"/>
    </location>
</feature>
<reference evidence="2 3" key="1">
    <citation type="submission" date="2015-06" db="EMBL/GenBank/DDBJ databases">
        <title>Draft genome assembly of filamentous brackish cyanobacterium Limnoraphis robusta strain CS-951.</title>
        <authorList>
            <person name="Willis A."/>
            <person name="Parks M."/>
            <person name="Burford M.A."/>
        </authorList>
    </citation>
    <scope>NUCLEOTIDE SEQUENCE [LARGE SCALE GENOMIC DNA]</scope>
    <source>
        <strain evidence="2 3">CS-951</strain>
    </source>
</reference>
<sequence>MPPNCRRCVACRQAAPKETFWRVVRVYSSHQVQLDQGMGRSAYLCRNAECLKAAQKKNRLGRSLKAAIPEEIYQILWQRATSE</sequence>
<dbReference type="InterPro" id="IPR035931">
    <property type="entry name" value="YlxR-like_sf"/>
</dbReference>
<proteinExistence type="predicted"/>
<dbReference type="RefSeq" id="WP_046277840.1">
    <property type="nucleotide sequence ID" value="NZ_LATL02000069.1"/>
</dbReference>
<dbReference type="SUPFAM" id="SSF64376">
    <property type="entry name" value="YlxR-like"/>
    <property type="match status" value="1"/>
</dbReference>
<evidence type="ECO:0000313" key="2">
    <source>
        <dbReference type="EMBL" id="KKD38737.1"/>
    </source>
</evidence>
<dbReference type="Pfam" id="PF04296">
    <property type="entry name" value="YlxR"/>
    <property type="match status" value="1"/>
</dbReference>
<evidence type="ECO:0000313" key="3">
    <source>
        <dbReference type="Proteomes" id="UP000033607"/>
    </source>
</evidence>
<accession>A0A0F5YJC0</accession>
<protein>
    <submittedName>
        <fullName evidence="2">Nucleic-acid-binding protein implicated in transcription termination</fullName>
    </submittedName>
</protein>
<organism evidence="2 3">
    <name type="scientific">Limnoraphis robusta CS-951</name>
    <dbReference type="NCBI Taxonomy" id="1637645"/>
    <lineage>
        <taxon>Bacteria</taxon>
        <taxon>Bacillati</taxon>
        <taxon>Cyanobacteriota</taxon>
        <taxon>Cyanophyceae</taxon>
        <taxon>Oscillatoriophycideae</taxon>
        <taxon>Oscillatoriales</taxon>
        <taxon>Sirenicapillariaceae</taxon>
        <taxon>Limnoraphis</taxon>
    </lineage>
</organism>
<dbReference type="Proteomes" id="UP000033607">
    <property type="component" value="Unassembled WGS sequence"/>
</dbReference>
<gene>
    <name evidence="2" type="ORF">WN50_07175</name>
</gene>
<dbReference type="PANTHER" id="PTHR34215:SF1">
    <property type="entry name" value="YLXR DOMAIN-CONTAINING PROTEIN"/>
    <property type="match status" value="1"/>
</dbReference>
<dbReference type="PANTHER" id="PTHR34215">
    <property type="entry name" value="BLL0784 PROTEIN"/>
    <property type="match status" value="1"/>
</dbReference>